<evidence type="ECO:0000256" key="2">
    <source>
        <dbReference type="SAM" id="SignalP"/>
    </source>
</evidence>
<evidence type="ECO:0000256" key="1">
    <source>
        <dbReference type="SAM" id="MobiDB-lite"/>
    </source>
</evidence>
<gene>
    <name evidence="3" type="ORF">CALMAC_LOCUS8903</name>
</gene>
<name>A0A653CI46_CALMS</name>
<evidence type="ECO:0000313" key="3">
    <source>
        <dbReference type="EMBL" id="VEN47004.1"/>
    </source>
</evidence>
<feature type="chain" id="PRO_5025031789" evidence="2">
    <location>
        <begin position="19"/>
        <end position="392"/>
    </location>
</feature>
<sequence>MIFFGLIILTSAALTAKAEDSAQKLKRGLSDTNNQPLYTKQYLQKPSSGAQQEYVYLQPQASAGREQQYTIVPQGKVLPATQEYQQQYYQQVAAQYQQPQAHQQAQAQPQYYQAEQTAQPEPKYASVQLPSAQKIAYSAQPQQHAIPYSSAADVSSFSYSSPVVSYNSQGLFQQLAGKAPAGTAQAATYSQPTKVQYISVPRTKSAPVSYSPAKASSQSAAAAAYSSSPSAYSASPSAYSQPDYSQASSAYTSSPSAYSQGTSSAHSGSPTTYSEAVASQPSYAAPAAAGLEDGSGAYQQVAQKAAAYTRPQAQAIVYQSNPAEHRVNYVPSPERYQASQKAAAQPVQYVRTAPQTFENADHSTQQYIYVQPQATRQYYAVPSQKQGVTYAQ</sequence>
<organism evidence="3 4">
    <name type="scientific">Callosobruchus maculatus</name>
    <name type="common">Southern cowpea weevil</name>
    <name type="synonym">Pulse bruchid</name>
    <dbReference type="NCBI Taxonomy" id="64391"/>
    <lineage>
        <taxon>Eukaryota</taxon>
        <taxon>Metazoa</taxon>
        <taxon>Ecdysozoa</taxon>
        <taxon>Arthropoda</taxon>
        <taxon>Hexapoda</taxon>
        <taxon>Insecta</taxon>
        <taxon>Pterygota</taxon>
        <taxon>Neoptera</taxon>
        <taxon>Endopterygota</taxon>
        <taxon>Coleoptera</taxon>
        <taxon>Polyphaga</taxon>
        <taxon>Cucujiformia</taxon>
        <taxon>Chrysomeloidea</taxon>
        <taxon>Chrysomelidae</taxon>
        <taxon>Bruchinae</taxon>
        <taxon>Bruchini</taxon>
        <taxon>Callosobruchus</taxon>
    </lineage>
</organism>
<accession>A0A653CI46</accession>
<reference evidence="3 4" key="1">
    <citation type="submission" date="2019-01" db="EMBL/GenBank/DDBJ databases">
        <authorList>
            <person name="Sayadi A."/>
        </authorList>
    </citation>
    <scope>NUCLEOTIDE SEQUENCE [LARGE SCALE GENOMIC DNA]</scope>
</reference>
<feature type="region of interest" description="Disordered" evidence="1">
    <location>
        <begin position="236"/>
        <end position="274"/>
    </location>
</feature>
<dbReference type="OrthoDB" id="6778908at2759"/>
<evidence type="ECO:0000313" key="4">
    <source>
        <dbReference type="Proteomes" id="UP000410492"/>
    </source>
</evidence>
<keyword evidence="2" id="KW-0732">Signal</keyword>
<dbReference type="Proteomes" id="UP000410492">
    <property type="component" value="Unassembled WGS sequence"/>
</dbReference>
<feature type="signal peptide" evidence="2">
    <location>
        <begin position="1"/>
        <end position="18"/>
    </location>
</feature>
<feature type="compositionally biased region" description="Polar residues" evidence="1">
    <location>
        <begin position="260"/>
        <end position="274"/>
    </location>
</feature>
<keyword evidence="4" id="KW-1185">Reference proteome</keyword>
<dbReference type="AlphaFoldDB" id="A0A653CI46"/>
<protein>
    <submittedName>
        <fullName evidence="3">Uncharacterized protein</fullName>
    </submittedName>
</protein>
<feature type="compositionally biased region" description="Low complexity" evidence="1">
    <location>
        <begin position="236"/>
        <end position="259"/>
    </location>
</feature>
<proteinExistence type="predicted"/>
<dbReference type="EMBL" id="CAACVG010007774">
    <property type="protein sequence ID" value="VEN47004.1"/>
    <property type="molecule type" value="Genomic_DNA"/>
</dbReference>